<dbReference type="Pfam" id="PF00419">
    <property type="entry name" value="Fimbrial"/>
    <property type="match status" value="1"/>
</dbReference>
<dbReference type="Gene3D" id="2.60.40.3310">
    <property type="match status" value="1"/>
</dbReference>
<evidence type="ECO:0000259" key="2">
    <source>
        <dbReference type="Pfam" id="PF00419"/>
    </source>
</evidence>
<keyword evidence="1" id="KW-0732">Signal</keyword>
<evidence type="ECO:0000313" key="4">
    <source>
        <dbReference type="Proteomes" id="UP000441032"/>
    </source>
</evidence>
<dbReference type="SUPFAM" id="SSF49401">
    <property type="entry name" value="Bacterial adhesins"/>
    <property type="match status" value="1"/>
</dbReference>
<dbReference type="InterPro" id="IPR008966">
    <property type="entry name" value="Adhesion_dom_sf"/>
</dbReference>
<feature type="chain" id="PRO_5031556937" evidence="1">
    <location>
        <begin position="23"/>
        <end position="332"/>
    </location>
</feature>
<accession>A0A7X2HPU7</accession>
<feature type="signal peptide" evidence="1">
    <location>
        <begin position="1"/>
        <end position="22"/>
    </location>
</feature>
<comment type="caution">
    <text evidence="3">The sequence shown here is derived from an EMBL/GenBank/DDBJ whole genome shotgun (WGS) entry which is preliminary data.</text>
</comment>
<evidence type="ECO:0000256" key="1">
    <source>
        <dbReference type="SAM" id="SignalP"/>
    </source>
</evidence>
<dbReference type="InterPro" id="IPR036937">
    <property type="entry name" value="Adhesion_dom_fimbrial_sf"/>
</dbReference>
<feature type="domain" description="Fimbrial-type adhesion" evidence="2">
    <location>
        <begin position="197"/>
        <end position="332"/>
    </location>
</feature>
<dbReference type="Gene3D" id="2.60.40.1090">
    <property type="entry name" value="Fimbrial-type adhesion domain"/>
    <property type="match status" value="1"/>
</dbReference>
<dbReference type="InterPro" id="IPR000259">
    <property type="entry name" value="Adhesion_dom_fimbrial"/>
</dbReference>
<dbReference type="GO" id="GO:0009289">
    <property type="term" value="C:pilus"/>
    <property type="evidence" value="ECO:0007669"/>
    <property type="project" value="InterPro"/>
</dbReference>
<dbReference type="AlphaFoldDB" id="A0A7X2HPU7"/>
<name>A0A7X2HPU7_RALPI</name>
<dbReference type="Proteomes" id="UP000441032">
    <property type="component" value="Unassembled WGS sequence"/>
</dbReference>
<dbReference type="GO" id="GO:0043709">
    <property type="term" value="P:cell adhesion involved in single-species biofilm formation"/>
    <property type="evidence" value="ECO:0007669"/>
    <property type="project" value="TreeGrafter"/>
</dbReference>
<dbReference type="PANTHER" id="PTHR33420">
    <property type="entry name" value="FIMBRIAL SUBUNIT ELFA-RELATED"/>
    <property type="match status" value="1"/>
</dbReference>
<sequence length="332" mass="35369">MRVWCARLAAGLMLIAAKGALAYTCETVTSNTTVQLRPFAVQRDLPVGSLIAQVVSDVVSTFQCSDEDPKMTYQEVGFKGYGTYAGNFDGKRVWNTNIEGIGYAIGNLAFTDCSGVERWVDGRSLDNPDHRVYCTKKGIFDTQPFKAKALINFYKTAPTTGAGQISGKTVGAFILRNDKTTWMNESNISIGSIQVTNLSCTSGSAAIDVPMGEVPTSAFKGPGTSPSGRTKAFNIPLTCSNGASINLKLDGTAHDATQGMLKLDEGSNPAKGVAIQLLYDDKPVALAKSFKWQTASEDGTYAIPLKARYVQTDSSVTPGAANGSATFTLTYQ</sequence>
<dbReference type="PANTHER" id="PTHR33420:SF26">
    <property type="entry name" value="FIMBRIAL SUBUNIT"/>
    <property type="match status" value="1"/>
</dbReference>
<dbReference type="InterPro" id="IPR050263">
    <property type="entry name" value="Bact_Fimbrial_Adh_Pro"/>
</dbReference>
<proteinExistence type="predicted"/>
<protein>
    <submittedName>
        <fullName evidence="3">Fimbrial protein</fullName>
    </submittedName>
</protein>
<evidence type="ECO:0000313" key="3">
    <source>
        <dbReference type="EMBL" id="MRT00464.1"/>
    </source>
</evidence>
<gene>
    <name evidence="3" type="ORF">GJQ57_17620</name>
</gene>
<reference evidence="3 4" key="1">
    <citation type="submission" date="2019-11" db="EMBL/GenBank/DDBJ databases">
        <title>Phenotypic characterization of an OXA-22 and OXA-60 co-producing Ralstonia pickettii clinical strain.</title>
        <authorList>
            <person name="He F."/>
        </authorList>
    </citation>
    <scope>NUCLEOTIDE SEQUENCE [LARGE SCALE GENOMIC DNA]</scope>
    <source>
        <strain evidence="3 4">PSLESD1</strain>
    </source>
</reference>
<organism evidence="3 4">
    <name type="scientific">Ralstonia pickettii</name>
    <name type="common">Burkholderia pickettii</name>
    <dbReference type="NCBI Taxonomy" id="329"/>
    <lineage>
        <taxon>Bacteria</taxon>
        <taxon>Pseudomonadati</taxon>
        <taxon>Pseudomonadota</taxon>
        <taxon>Betaproteobacteria</taxon>
        <taxon>Burkholderiales</taxon>
        <taxon>Burkholderiaceae</taxon>
        <taxon>Ralstonia</taxon>
    </lineage>
</organism>
<dbReference type="EMBL" id="WJYN01000007">
    <property type="protein sequence ID" value="MRT00464.1"/>
    <property type="molecule type" value="Genomic_DNA"/>
</dbReference>